<protein>
    <submittedName>
        <fullName evidence="1">Uncharacterized protein</fullName>
    </submittedName>
</protein>
<evidence type="ECO:0000313" key="2">
    <source>
        <dbReference type="Proteomes" id="UP000708208"/>
    </source>
</evidence>
<sequence length="14" mass="1654">KVLFQLLSALKHQE</sequence>
<dbReference type="Proteomes" id="UP000708208">
    <property type="component" value="Unassembled WGS sequence"/>
</dbReference>
<comment type="caution">
    <text evidence="1">The sequence shown here is derived from an EMBL/GenBank/DDBJ whole genome shotgun (WGS) entry which is preliminary data.</text>
</comment>
<dbReference type="EMBL" id="CAJVCH010542929">
    <property type="protein sequence ID" value="CAG7827291.1"/>
    <property type="molecule type" value="Genomic_DNA"/>
</dbReference>
<reference evidence="1" key="1">
    <citation type="submission" date="2021-06" db="EMBL/GenBank/DDBJ databases">
        <authorList>
            <person name="Hodson N. C."/>
            <person name="Mongue J. A."/>
            <person name="Jaron S. K."/>
        </authorList>
    </citation>
    <scope>NUCLEOTIDE SEQUENCE</scope>
</reference>
<feature type="non-terminal residue" evidence="1">
    <location>
        <position position="1"/>
    </location>
</feature>
<organism evidence="1 2">
    <name type="scientific">Allacma fusca</name>
    <dbReference type="NCBI Taxonomy" id="39272"/>
    <lineage>
        <taxon>Eukaryota</taxon>
        <taxon>Metazoa</taxon>
        <taxon>Ecdysozoa</taxon>
        <taxon>Arthropoda</taxon>
        <taxon>Hexapoda</taxon>
        <taxon>Collembola</taxon>
        <taxon>Symphypleona</taxon>
        <taxon>Sminthuridae</taxon>
        <taxon>Allacma</taxon>
    </lineage>
</organism>
<name>A0A8J2PTI2_9HEXA</name>
<accession>A0A8J2PTI2</accession>
<gene>
    <name evidence="1" type="ORF">AFUS01_LOCUS37283</name>
</gene>
<proteinExistence type="predicted"/>
<keyword evidence="2" id="KW-1185">Reference proteome</keyword>
<evidence type="ECO:0000313" key="1">
    <source>
        <dbReference type="EMBL" id="CAG7827291.1"/>
    </source>
</evidence>